<keyword evidence="3" id="KW-1185">Reference proteome</keyword>
<dbReference type="KEGG" id="hspo:JGZ69_14040"/>
<reference evidence="1 3" key="1">
    <citation type="submission" date="2016-01" db="EMBL/GenBank/DDBJ databases">
        <title>Genome Sequences of Twelve Sporeforming Bacillus Species Isolated from Foods.</title>
        <authorList>
            <person name="Berendsen E.M."/>
            <person name="Wells-Bennik M.H."/>
            <person name="Krawcyk A.O."/>
            <person name="De Jong A."/>
            <person name="Holsappel S."/>
            <person name="Eijlander R.T."/>
            <person name="Kuipers O.P."/>
        </authorList>
    </citation>
    <scope>NUCLEOTIDE SEQUENCE [LARGE SCALE GENOMIC DNA]</scope>
    <source>
        <strain evidence="1 3">B4102</strain>
    </source>
</reference>
<reference evidence="2 4" key="2">
    <citation type="submission" date="2020-12" db="EMBL/GenBank/DDBJ databases">
        <title>Taxonomic evaluation of the Bacillus sporothermodurans group of bacteria based on whole genome sequences.</title>
        <authorList>
            <person name="Fiedler G."/>
            <person name="Herbstmann A.-D."/>
            <person name="Doll E."/>
            <person name="Wenning M."/>
            <person name="Brinks E."/>
            <person name="Kabisch J."/>
            <person name="Breitenwieser F."/>
            <person name="Lappann M."/>
            <person name="Boehnlein C."/>
            <person name="Franz C."/>
        </authorList>
    </citation>
    <scope>NUCLEOTIDE SEQUENCE [LARGE SCALE GENOMIC DNA]</scope>
    <source>
        <strain evidence="2 4">DSM 10599</strain>
    </source>
</reference>
<evidence type="ECO:0000313" key="2">
    <source>
        <dbReference type="EMBL" id="QQX23948.1"/>
    </source>
</evidence>
<dbReference type="Proteomes" id="UP000595512">
    <property type="component" value="Chromosome"/>
</dbReference>
<proteinExistence type="predicted"/>
<evidence type="ECO:0000313" key="3">
    <source>
        <dbReference type="Proteomes" id="UP000075666"/>
    </source>
</evidence>
<dbReference type="Proteomes" id="UP000075666">
    <property type="component" value="Unassembled WGS sequence"/>
</dbReference>
<name>A0A150LDW6_9BACI</name>
<dbReference type="EMBL" id="CP066701">
    <property type="protein sequence ID" value="QQX23948.1"/>
    <property type="molecule type" value="Genomic_DNA"/>
</dbReference>
<protein>
    <submittedName>
        <fullName evidence="2">YueH family protein</fullName>
    </submittedName>
</protein>
<organism evidence="1 3">
    <name type="scientific">Heyndrickxia sporothermodurans</name>
    <dbReference type="NCBI Taxonomy" id="46224"/>
    <lineage>
        <taxon>Bacteria</taxon>
        <taxon>Bacillati</taxon>
        <taxon>Bacillota</taxon>
        <taxon>Bacilli</taxon>
        <taxon>Bacillales</taxon>
        <taxon>Bacillaceae</taxon>
        <taxon>Heyndrickxia</taxon>
    </lineage>
</organism>
<dbReference type="EMBL" id="LQYN01000016">
    <property type="protein sequence ID" value="KYD10199.1"/>
    <property type="molecule type" value="Genomic_DNA"/>
</dbReference>
<gene>
    <name evidence="1" type="ORF">B4102_0383</name>
    <name evidence="2" type="ORF">JGZ69_14040</name>
</gene>
<dbReference type="Pfam" id="PF14166">
    <property type="entry name" value="YueH"/>
    <property type="match status" value="1"/>
</dbReference>
<dbReference type="OrthoDB" id="2390431at2"/>
<dbReference type="STRING" id="46224.B4102_0383"/>
<evidence type="ECO:0000313" key="1">
    <source>
        <dbReference type="EMBL" id="KYD10199.1"/>
    </source>
</evidence>
<dbReference type="InterPro" id="IPR020260">
    <property type="entry name" value="Uncharacterised_YueH"/>
</dbReference>
<dbReference type="RefSeq" id="WP_066227922.1">
    <property type="nucleotide sequence ID" value="NZ_CP066701.1"/>
</dbReference>
<accession>A0A150LDW6</accession>
<dbReference type="PATRIC" id="fig|46224.3.peg.1252"/>
<sequence length="79" mass="9511">MKIRKTMFNDKEMNLFIYENKKDEYFVVAIPAIEWSTTYTYDDFGEKLLEKLIDSLKVKLTDEDAIALAHRINQWTREM</sequence>
<evidence type="ECO:0000313" key="4">
    <source>
        <dbReference type="Proteomes" id="UP000595512"/>
    </source>
</evidence>
<dbReference type="AlphaFoldDB" id="A0A150LDW6"/>